<evidence type="ECO:0000313" key="2">
    <source>
        <dbReference type="EMBL" id="EPS98576.1"/>
    </source>
</evidence>
<sequence length="670" mass="71322">MAAVLSPSHYGPAHGILINRSPSVSPYHHPSSLPPLVPSNSFLPSSSTSSASDLATDSDYYSSSSAATSSRPGRLPHDVHESKPRSGSAPNSRRIRFAPLPDPRRNIFLADDEHPDIPSVFLDSDEQPPSQNTDASSSGKPAALSLKDQDAKHKPTPAGSLLFSPDDGSMSGSTPTLGSTATVTPNSTAFPSSAPSQLGGEWVIPRSPQPIGFDLPDDIPRRSDSMKARWSKKLFRPLLGPLASPKGYSTDDLRNLRSVGGSTTSFASLSTMMPLSRQSTAGSTADSCYSSISSPKPLEKKTKKKHDKGGESGREVGTPLYRWSSEGEASNKKGRAQSIDKRPRNSTRPRSRSANGTRLLNGRVYGARRNENPFATARSEEPEFVEWGYGGMGSVQSSGVGDKKWARVQSGGVSIGAHEQPSGSSRPRSADDDDDDGSGMAWVKKRRQRKEQQEQKNTDSSDKQTGVATEESSLAAKPNASGSDSAPPDGTEEVAENGTLSASPSQMDAPLPEVAGTPSKEEYIQAVTLPPIHHHHHRGHSHSTLERLSSVGKVDNERRDSADTLRAMRSPSAQEVEMTSVDVVAVSEDARHRTESVNSRLSTGSSSSSGSGSGDADAEADEEDLESPRDGEEEDDEDMEEQSRLTALALGAGVEKISRHKETAPEAGSD</sequence>
<reference evidence="2 3" key="1">
    <citation type="journal article" date="2012" name="Science">
        <title>The Paleozoic origin of enzymatic lignin decomposition reconstructed from 31 fungal genomes.</title>
        <authorList>
            <person name="Floudas D."/>
            <person name="Binder M."/>
            <person name="Riley R."/>
            <person name="Barry K."/>
            <person name="Blanchette R.A."/>
            <person name="Henrissat B."/>
            <person name="Martinez A.T."/>
            <person name="Otillar R."/>
            <person name="Spatafora J.W."/>
            <person name="Yadav J.S."/>
            <person name="Aerts A."/>
            <person name="Benoit I."/>
            <person name="Boyd A."/>
            <person name="Carlson A."/>
            <person name="Copeland A."/>
            <person name="Coutinho P.M."/>
            <person name="de Vries R.P."/>
            <person name="Ferreira P."/>
            <person name="Findley K."/>
            <person name="Foster B."/>
            <person name="Gaskell J."/>
            <person name="Glotzer D."/>
            <person name="Gorecki P."/>
            <person name="Heitman J."/>
            <person name="Hesse C."/>
            <person name="Hori C."/>
            <person name="Igarashi K."/>
            <person name="Jurgens J.A."/>
            <person name="Kallen N."/>
            <person name="Kersten P."/>
            <person name="Kohler A."/>
            <person name="Kuees U."/>
            <person name="Kumar T.K.A."/>
            <person name="Kuo A."/>
            <person name="LaButti K."/>
            <person name="Larrondo L.F."/>
            <person name="Lindquist E."/>
            <person name="Ling A."/>
            <person name="Lombard V."/>
            <person name="Lucas S."/>
            <person name="Lundell T."/>
            <person name="Martin R."/>
            <person name="McLaughlin D.J."/>
            <person name="Morgenstern I."/>
            <person name="Morin E."/>
            <person name="Murat C."/>
            <person name="Nagy L.G."/>
            <person name="Nolan M."/>
            <person name="Ohm R.A."/>
            <person name="Patyshakuliyeva A."/>
            <person name="Rokas A."/>
            <person name="Ruiz-Duenas F.J."/>
            <person name="Sabat G."/>
            <person name="Salamov A."/>
            <person name="Samejima M."/>
            <person name="Schmutz J."/>
            <person name="Slot J.C."/>
            <person name="St John F."/>
            <person name="Stenlid J."/>
            <person name="Sun H."/>
            <person name="Sun S."/>
            <person name="Syed K."/>
            <person name="Tsang A."/>
            <person name="Wiebenga A."/>
            <person name="Young D."/>
            <person name="Pisabarro A."/>
            <person name="Eastwood D.C."/>
            <person name="Martin F."/>
            <person name="Cullen D."/>
            <person name="Grigoriev I.V."/>
            <person name="Hibbett D.S."/>
        </authorList>
    </citation>
    <scope>NUCLEOTIDE SEQUENCE</scope>
    <source>
        <strain evidence="3">FP-58527</strain>
    </source>
</reference>
<feature type="compositionally biased region" description="Acidic residues" evidence="1">
    <location>
        <begin position="616"/>
        <end position="640"/>
    </location>
</feature>
<name>S8E028_FOMSC</name>
<feature type="compositionally biased region" description="Basic and acidic residues" evidence="1">
    <location>
        <begin position="554"/>
        <end position="563"/>
    </location>
</feature>
<dbReference type="EMBL" id="KE504164">
    <property type="protein sequence ID" value="EPS98576.1"/>
    <property type="molecule type" value="Genomic_DNA"/>
</dbReference>
<feature type="compositionally biased region" description="Basic and acidic residues" evidence="1">
    <location>
        <begin position="75"/>
        <end position="84"/>
    </location>
</feature>
<feature type="compositionally biased region" description="Polar residues" evidence="1">
    <location>
        <begin position="463"/>
        <end position="472"/>
    </location>
</feature>
<feature type="compositionally biased region" description="Basic and acidic residues" evidence="1">
    <location>
        <begin position="450"/>
        <end position="462"/>
    </location>
</feature>
<dbReference type="Proteomes" id="UP000015241">
    <property type="component" value="Unassembled WGS sequence"/>
</dbReference>
<protein>
    <submittedName>
        <fullName evidence="2">Uncharacterized protein</fullName>
    </submittedName>
</protein>
<gene>
    <name evidence="2" type="ORF">FOMPIDRAFT_1017642</name>
</gene>
<proteinExistence type="predicted"/>
<feature type="compositionally biased region" description="Low complexity" evidence="1">
    <location>
        <begin position="38"/>
        <end position="70"/>
    </location>
</feature>
<feature type="compositionally biased region" description="Low complexity" evidence="1">
    <location>
        <begin position="21"/>
        <end position="31"/>
    </location>
</feature>
<organism evidence="2 3">
    <name type="scientific">Fomitopsis schrenkii</name>
    <name type="common">Brown rot fungus</name>
    <dbReference type="NCBI Taxonomy" id="2126942"/>
    <lineage>
        <taxon>Eukaryota</taxon>
        <taxon>Fungi</taxon>
        <taxon>Dikarya</taxon>
        <taxon>Basidiomycota</taxon>
        <taxon>Agaricomycotina</taxon>
        <taxon>Agaricomycetes</taxon>
        <taxon>Polyporales</taxon>
        <taxon>Fomitopsis</taxon>
    </lineage>
</organism>
<accession>S8E028</accession>
<dbReference type="AlphaFoldDB" id="S8E028"/>
<dbReference type="InParanoid" id="S8E028"/>
<evidence type="ECO:0000313" key="3">
    <source>
        <dbReference type="Proteomes" id="UP000015241"/>
    </source>
</evidence>
<keyword evidence="3" id="KW-1185">Reference proteome</keyword>
<feature type="compositionally biased region" description="Polar residues" evidence="1">
    <location>
        <begin position="260"/>
        <end position="294"/>
    </location>
</feature>
<feature type="compositionally biased region" description="Basic residues" evidence="1">
    <location>
        <begin position="532"/>
        <end position="541"/>
    </location>
</feature>
<feature type="compositionally biased region" description="Polar residues" evidence="1">
    <location>
        <begin position="127"/>
        <end position="139"/>
    </location>
</feature>
<evidence type="ECO:0000256" key="1">
    <source>
        <dbReference type="SAM" id="MobiDB-lite"/>
    </source>
</evidence>
<dbReference type="eggNOG" id="ENOG502SDW7">
    <property type="taxonomic scope" value="Eukaryota"/>
</dbReference>
<feature type="region of interest" description="Disordered" evidence="1">
    <location>
        <begin position="241"/>
        <end position="670"/>
    </location>
</feature>
<feature type="compositionally biased region" description="Polar residues" evidence="1">
    <location>
        <begin position="170"/>
        <end position="196"/>
    </location>
</feature>
<dbReference type="HOGENOM" id="CLU_409949_0_0_1"/>
<dbReference type="OrthoDB" id="3363386at2759"/>
<dbReference type="STRING" id="743788.S8E028"/>
<feature type="region of interest" description="Disordered" evidence="1">
    <location>
        <begin position="20"/>
        <end position="220"/>
    </location>
</feature>